<protein>
    <submittedName>
        <fullName evidence="3">Uncharacterized protein</fullName>
    </submittedName>
</protein>
<keyword evidence="2" id="KW-1133">Transmembrane helix</keyword>
<gene>
    <name evidence="3" type="ORF">GQA94_07820</name>
</gene>
<accession>A0A6I6LGE0</accession>
<feature type="transmembrane region" description="Helical" evidence="2">
    <location>
        <begin position="30"/>
        <end position="49"/>
    </location>
</feature>
<evidence type="ECO:0000313" key="4">
    <source>
        <dbReference type="Proteomes" id="UP000438983"/>
    </source>
</evidence>
<evidence type="ECO:0000256" key="2">
    <source>
        <dbReference type="SAM" id="Phobius"/>
    </source>
</evidence>
<feature type="coiled-coil region" evidence="1">
    <location>
        <begin position="59"/>
        <end position="114"/>
    </location>
</feature>
<sequence>MLKLTTRPPDTRKLVRAEHRLLTARPGRPWLWSIAALLCLVAALLYLRIEEDASHAQQLAALVAQNHALDDALEQARLQRREAEATHEQLLGRIALLSTQIERLQTDLAFFRQQKNAR</sequence>
<proteinExistence type="predicted"/>
<dbReference type="EMBL" id="CP046902">
    <property type="protein sequence ID" value="QGZ29969.1"/>
    <property type="molecule type" value="Genomic_DNA"/>
</dbReference>
<dbReference type="AlphaFoldDB" id="A0A6I6LGE0"/>
<keyword evidence="1" id="KW-0175">Coiled coil</keyword>
<keyword evidence="2" id="KW-0812">Transmembrane</keyword>
<dbReference type="RefSeq" id="WP_158187480.1">
    <property type="nucleotide sequence ID" value="NZ_CP046902.1"/>
</dbReference>
<name>A0A6I6LGE0_STUST</name>
<keyword evidence="2" id="KW-0472">Membrane</keyword>
<dbReference type="OrthoDB" id="6894674at2"/>
<evidence type="ECO:0000313" key="3">
    <source>
        <dbReference type="EMBL" id="QGZ29969.1"/>
    </source>
</evidence>
<dbReference type="Proteomes" id="UP000438983">
    <property type="component" value="Chromosome"/>
</dbReference>
<organism evidence="3 4">
    <name type="scientific">Stutzerimonas stutzeri</name>
    <name type="common">Pseudomonas stutzeri</name>
    <dbReference type="NCBI Taxonomy" id="316"/>
    <lineage>
        <taxon>Bacteria</taxon>
        <taxon>Pseudomonadati</taxon>
        <taxon>Pseudomonadota</taxon>
        <taxon>Gammaproteobacteria</taxon>
        <taxon>Pseudomonadales</taxon>
        <taxon>Pseudomonadaceae</taxon>
        <taxon>Stutzerimonas</taxon>
    </lineage>
</organism>
<evidence type="ECO:0000256" key="1">
    <source>
        <dbReference type="SAM" id="Coils"/>
    </source>
</evidence>
<reference evidence="3 4" key="1">
    <citation type="submission" date="2019-12" db="EMBL/GenBank/DDBJ databases">
        <title>Complete genome sequence of Pseudomonas stutzeri.</title>
        <authorList>
            <person name="Lim S.R."/>
            <person name="Kim J.H."/>
        </authorList>
    </citation>
    <scope>NUCLEOTIDE SEQUENCE [LARGE SCALE GENOMIC DNA]</scope>
    <source>
        <strain evidence="3 4">PM101005</strain>
    </source>
</reference>